<keyword evidence="2" id="KW-1185">Reference proteome</keyword>
<feature type="non-terminal residue" evidence="1">
    <location>
        <position position="1"/>
    </location>
</feature>
<gene>
    <name evidence="1" type="ORF">KI387_037373</name>
</gene>
<evidence type="ECO:0000313" key="2">
    <source>
        <dbReference type="Proteomes" id="UP000824469"/>
    </source>
</evidence>
<sequence length="162" mass="18789">PNMPSWRGMDLEEVLRRFEVKEGSLKSPDDVNHEEEEMVLDDFQVEKSAYVLICDEEICSFPLENKDPLDHLIEGKTKPVYNETSNIGKESSIQQILREVEETKDPELSLELLMQAMNLRDKREYDLKASINVNVGHVEVKQDEKYDVSPEIIVNGYNDEME</sequence>
<comment type="caution">
    <text evidence="1">The sequence shown here is derived from an EMBL/GenBank/DDBJ whole genome shotgun (WGS) entry which is preliminary data.</text>
</comment>
<name>A0AA38FSH8_TAXCH</name>
<dbReference type="Proteomes" id="UP000824469">
    <property type="component" value="Unassembled WGS sequence"/>
</dbReference>
<organism evidence="1 2">
    <name type="scientific">Taxus chinensis</name>
    <name type="common">Chinese yew</name>
    <name type="synonym">Taxus wallichiana var. chinensis</name>
    <dbReference type="NCBI Taxonomy" id="29808"/>
    <lineage>
        <taxon>Eukaryota</taxon>
        <taxon>Viridiplantae</taxon>
        <taxon>Streptophyta</taxon>
        <taxon>Embryophyta</taxon>
        <taxon>Tracheophyta</taxon>
        <taxon>Spermatophyta</taxon>
        <taxon>Pinopsida</taxon>
        <taxon>Pinidae</taxon>
        <taxon>Conifers II</taxon>
        <taxon>Cupressales</taxon>
        <taxon>Taxaceae</taxon>
        <taxon>Taxus</taxon>
    </lineage>
</organism>
<reference evidence="1 2" key="1">
    <citation type="journal article" date="2021" name="Nat. Plants">
        <title>The Taxus genome provides insights into paclitaxel biosynthesis.</title>
        <authorList>
            <person name="Xiong X."/>
            <person name="Gou J."/>
            <person name="Liao Q."/>
            <person name="Li Y."/>
            <person name="Zhou Q."/>
            <person name="Bi G."/>
            <person name="Li C."/>
            <person name="Du R."/>
            <person name="Wang X."/>
            <person name="Sun T."/>
            <person name="Guo L."/>
            <person name="Liang H."/>
            <person name="Lu P."/>
            <person name="Wu Y."/>
            <person name="Zhang Z."/>
            <person name="Ro D.K."/>
            <person name="Shang Y."/>
            <person name="Huang S."/>
            <person name="Yan J."/>
        </authorList>
    </citation>
    <scope>NUCLEOTIDE SEQUENCE [LARGE SCALE GENOMIC DNA]</scope>
    <source>
        <strain evidence="1">Ta-2019</strain>
    </source>
</reference>
<dbReference type="EMBL" id="JAHRHJ020000007">
    <property type="protein sequence ID" value="KAH9309462.1"/>
    <property type="molecule type" value="Genomic_DNA"/>
</dbReference>
<proteinExistence type="predicted"/>
<accession>A0AA38FSH8</accession>
<dbReference type="AlphaFoldDB" id="A0AA38FSH8"/>
<feature type="non-terminal residue" evidence="1">
    <location>
        <position position="162"/>
    </location>
</feature>
<evidence type="ECO:0000313" key="1">
    <source>
        <dbReference type="EMBL" id="KAH9309462.1"/>
    </source>
</evidence>
<protein>
    <submittedName>
        <fullName evidence="1">Uncharacterized protein</fullName>
    </submittedName>
</protein>